<feature type="region of interest" description="Disordered" evidence="1">
    <location>
        <begin position="64"/>
        <end position="91"/>
    </location>
</feature>
<reference evidence="2 3" key="1">
    <citation type="submission" date="2014-04" db="EMBL/GenBank/DDBJ databases">
        <authorList>
            <consortium name="DOE Joint Genome Institute"/>
            <person name="Kuo A."/>
            <person name="Kohler A."/>
            <person name="Costa M.D."/>
            <person name="Nagy L.G."/>
            <person name="Floudas D."/>
            <person name="Copeland A."/>
            <person name="Barry K.W."/>
            <person name="Cichocki N."/>
            <person name="Veneault-Fourrey C."/>
            <person name="LaButti K."/>
            <person name="Lindquist E.A."/>
            <person name="Lipzen A."/>
            <person name="Lundell T."/>
            <person name="Morin E."/>
            <person name="Murat C."/>
            <person name="Sun H."/>
            <person name="Tunlid A."/>
            <person name="Henrissat B."/>
            <person name="Grigoriev I.V."/>
            <person name="Hibbett D.S."/>
            <person name="Martin F."/>
            <person name="Nordberg H.P."/>
            <person name="Cantor M.N."/>
            <person name="Hua S.X."/>
        </authorList>
    </citation>
    <scope>NUCLEOTIDE SEQUENCE [LARGE SCALE GENOMIC DNA]</scope>
    <source>
        <strain evidence="2 3">441</strain>
    </source>
</reference>
<dbReference type="EMBL" id="KN833986">
    <property type="protein sequence ID" value="KIK13590.1"/>
    <property type="molecule type" value="Genomic_DNA"/>
</dbReference>
<feature type="region of interest" description="Disordered" evidence="1">
    <location>
        <begin position="13"/>
        <end position="33"/>
    </location>
</feature>
<evidence type="ECO:0000313" key="2">
    <source>
        <dbReference type="EMBL" id="KIK13590.1"/>
    </source>
</evidence>
<dbReference type="HOGENOM" id="CLU_2427883_0_0_1"/>
<keyword evidence="3" id="KW-1185">Reference proteome</keyword>
<feature type="compositionally biased region" description="Basic and acidic residues" evidence="1">
    <location>
        <begin position="74"/>
        <end position="91"/>
    </location>
</feature>
<proteinExistence type="predicted"/>
<dbReference type="AlphaFoldDB" id="A0A0C9XMJ5"/>
<protein>
    <submittedName>
        <fullName evidence="2">Uncharacterized protein</fullName>
    </submittedName>
</protein>
<organism evidence="2 3">
    <name type="scientific">Pisolithus microcarpus 441</name>
    <dbReference type="NCBI Taxonomy" id="765257"/>
    <lineage>
        <taxon>Eukaryota</taxon>
        <taxon>Fungi</taxon>
        <taxon>Dikarya</taxon>
        <taxon>Basidiomycota</taxon>
        <taxon>Agaricomycotina</taxon>
        <taxon>Agaricomycetes</taxon>
        <taxon>Agaricomycetidae</taxon>
        <taxon>Boletales</taxon>
        <taxon>Sclerodermatineae</taxon>
        <taxon>Pisolithaceae</taxon>
        <taxon>Pisolithus</taxon>
    </lineage>
</organism>
<dbReference type="Proteomes" id="UP000054018">
    <property type="component" value="Unassembled WGS sequence"/>
</dbReference>
<gene>
    <name evidence="2" type="ORF">PISMIDRAFT_399305</name>
</gene>
<accession>A0A0C9XMJ5</accession>
<evidence type="ECO:0000313" key="3">
    <source>
        <dbReference type="Proteomes" id="UP000054018"/>
    </source>
</evidence>
<reference evidence="3" key="2">
    <citation type="submission" date="2015-01" db="EMBL/GenBank/DDBJ databases">
        <title>Evolutionary Origins and Diversification of the Mycorrhizal Mutualists.</title>
        <authorList>
            <consortium name="DOE Joint Genome Institute"/>
            <consortium name="Mycorrhizal Genomics Consortium"/>
            <person name="Kohler A."/>
            <person name="Kuo A."/>
            <person name="Nagy L.G."/>
            <person name="Floudas D."/>
            <person name="Copeland A."/>
            <person name="Barry K.W."/>
            <person name="Cichocki N."/>
            <person name="Veneault-Fourrey C."/>
            <person name="LaButti K."/>
            <person name="Lindquist E.A."/>
            <person name="Lipzen A."/>
            <person name="Lundell T."/>
            <person name="Morin E."/>
            <person name="Murat C."/>
            <person name="Riley R."/>
            <person name="Ohm R."/>
            <person name="Sun H."/>
            <person name="Tunlid A."/>
            <person name="Henrissat B."/>
            <person name="Grigoriev I.V."/>
            <person name="Hibbett D.S."/>
            <person name="Martin F."/>
        </authorList>
    </citation>
    <scope>NUCLEOTIDE SEQUENCE [LARGE SCALE GENOMIC DNA]</scope>
    <source>
        <strain evidence="3">441</strain>
    </source>
</reference>
<sequence>MVQVLNLDGSLGRNSVISNPTRLPRAGSCTGGGGKFAGGSRWSAEFHMVKGRIDLERVEREPRDKLQLGADTMWGERKKIDSEKETEREAA</sequence>
<evidence type="ECO:0000256" key="1">
    <source>
        <dbReference type="SAM" id="MobiDB-lite"/>
    </source>
</evidence>
<name>A0A0C9XMJ5_9AGAM</name>